<dbReference type="PANTHER" id="PTHR33937">
    <property type="entry name" value="IRON-MOLYBDENUM PROTEIN-RELATED-RELATED"/>
    <property type="match status" value="1"/>
</dbReference>
<evidence type="ECO:0000313" key="3">
    <source>
        <dbReference type="Proteomes" id="UP000009047"/>
    </source>
</evidence>
<dbReference type="InterPro" id="IPR036105">
    <property type="entry name" value="DiNase_FeMo-co_biosyn_sf"/>
</dbReference>
<dbReference type="PANTHER" id="PTHR33937:SF2">
    <property type="entry name" value="DINITROGENASE IRON-MOLYBDENUM COFACTOR BIOSYNTHESIS DOMAIN-CONTAINING PROTEIN"/>
    <property type="match status" value="1"/>
</dbReference>
<gene>
    <name evidence="2" type="ordered locus">Deba_0859</name>
</gene>
<dbReference type="RefSeq" id="WP_013257683.1">
    <property type="nucleotide sequence ID" value="NC_014365.1"/>
</dbReference>
<dbReference type="SUPFAM" id="SSF53146">
    <property type="entry name" value="Nitrogenase accessory factor-like"/>
    <property type="match status" value="1"/>
</dbReference>
<dbReference type="OrthoDB" id="280278at2"/>
<dbReference type="HOGENOM" id="CLU_104194_2_1_7"/>
<dbReference type="CDD" id="cd00851">
    <property type="entry name" value="MTH1175"/>
    <property type="match status" value="1"/>
</dbReference>
<feature type="domain" description="Dinitrogenase iron-molybdenum cofactor biosynthesis" evidence="1">
    <location>
        <begin position="14"/>
        <end position="103"/>
    </location>
</feature>
<dbReference type="STRING" id="644282.Deba_0859"/>
<evidence type="ECO:0000313" key="2">
    <source>
        <dbReference type="EMBL" id="ADK84229.1"/>
    </source>
</evidence>
<dbReference type="InterPro" id="IPR033913">
    <property type="entry name" value="MTH1175_dom"/>
</dbReference>
<name>E1QF93_DESB2</name>
<reference evidence="2 3" key="1">
    <citation type="journal article" date="2010" name="Stand. Genomic Sci.">
        <title>Complete genome sequence of Desulfarculus baarsii type strain (2st14).</title>
        <authorList>
            <person name="Sun H."/>
            <person name="Spring S."/>
            <person name="Lapidus A."/>
            <person name="Davenport K."/>
            <person name="Del Rio T.G."/>
            <person name="Tice H."/>
            <person name="Nolan M."/>
            <person name="Copeland A."/>
            <person name="Cheng J.F."/>
            <person name="Lucas S."/>
            <person name="Tapia R."/>
            <person name="Goodwin L."/>
            <person name="Pitluck S."/>
            <person name="Ivanova N."/>
            <person name="Pagani I."/>
            <person name="Mavromatis K."/>
            <person name="Ovchinnikova G."/>
            <person name="Pati A."/>
            <person name="Chen A."/>
            <person name="Palaniappan K."/>
            <person name="Hauser L."/>
            <person name="Chang Y.J."/>
            <person name="Jeffries C.D."/>
            <person name="Detter J.C."/>
            <person name="Han C."/>
            <person name="Rohde M."/>
            <person name="Brambilla E."/>
            <person name="Goker M."/>
            <person name="Woyke T."/>
            <person name="Bristow J."/>
            <person name="Eisen J.A."/>
            <person name="Markowitz V."/>
            <person name="Hugenholtz P."/>
            <person name="Kyrpides N.C."/>
            <person name="Klenk H.P."/>
            <person name="Land M."/>
        </authorList>
    </citation>
    <scope>NUCLEOTIDE SEQUENCE [LARGE SCALE GENOMIC DNA]</scope>
    <source>
        <strain evidence="3">ATCC 33931 / DSM 2075 / LMG 7858 / VKM B-1802 / 2st14</strain>
    </source>
</reference>
<dbReference type="Gene3D" id="3.30.420.130">
    <property type="entry name" value="Dinitrogenase iron-molybdenum cofactor biosynthesis domain"/>
    <property type="match status" value="1"/>
</dbReference>
<keyword evidence="3" id="KW-1185">Reference proteome</keyword>
<sequence length="130" mass="13044">MKVAVPSMAPGGLEAQTSAHFGHCDAFTILEYDNGQIGAVEVLFNQGHVQGGCMAPVMTLKNAGVDVLLSGGMGARPLMGFQQVGIDVYFMGGAPTVNLAVELLASGAAPKFGPAQVCGGGEGGCGGHDH</sequence>
<dbReference type="InterPro" id="IPR003731">
    <property type="entry name" value="Di-Nase_FeMo-co_biosynth"/>
</dbReference>
<dbReference type="InterPro" id="IPR051840">
    <property type="entry name" value="NifX/NifY_domain"/>
</dbReference>
<dbReference type="AlphaFoldDB" id="E1QF93"/>
<dbReference type="eggNOG" id="COG1433">
    <property type="taxonomic scope" value="Bacteria"/>
</dbReference>
<evidence type="ECO:0000259" key="1">
    <source>
        <dbReference type="Pfam" id="PF02579"/>
    </source>
</evidence>
<proteinExistence type="predicted"/>
<dbReference type="Proteomes" id="UP000009047">
    <property type="component" value="Chromosome"/>
</dbReference>
<organism evidence="2 3">
    <name type="scientific">Desulfarculus baarsii (strain ATCC 33931 / DSM 2075 / LMG 7858 / VKM B-1802 / 2st14)</name>
    <dbReference type="NCBI Taxonomy" id="644282"/>
    <lineage>
        <taxon>Bacteria</taxon>
        <taxon>Pseudomonadati</taxon>
        <taxon>Thermodesulfobacteriota</taxon>
        <taxon>Desulfarculia</taxon>
        <taxon>Desulfarculales</taxon>
        <taxon>Desulfarculaceae</taxon>
        <taxon>Desulfarculus</taxon>
    </lineage>
</organism>
<dbReference type="EMBL" id="CP002085">
    <property type="protein sequence ID" value="ADK84229.1"/>
    <property type="molecule type" value="Genomic_DNA"/>
</dbReference>
<accession>E1QF93</accession>
<dbReference type="Pfam" id="PF02579">
    <property type="entry name" value="Nitro_FeMo-Co"/>
    <property type="match status" value="1"/>
</dbReference>
<protein>
    <submittedName>
        <fullName evidence="2">Dinitrogenase iron-molybdenum cofactor biosynthesis protein</fullName>
    </submittedName>
</protein>
<dbReference type="KEGG" id="dbr:Deba_0859"/>